<evidence type="ECO:0000313" key="10">
    <source>
        <dbReference type="EMBL" id="CAD2217891.1"/>
    </source>
</evidence>
<dbReference type="EMBL" id="LR877154">
    <property type="protein sequence ID" value="CAD2217891.1"/>
    <property type="molecule type" value="Genomic_DNA"/>
</dbReference>
<dbReference type="FunFam" id="1.10.510.10:FF:000571">
    <property type="entry name" value="Maternal embryonic leucine zipper kinase"/>
    <property type="match status" value="1"/>
</dbReference>
<dbReference type="SMART" id="SM00220">
    <property type="entry name" value="S_TKc"/>
    <property type="match status" value="1"/>
</dbReference>
<keyword evidence="11" id="KW-1185">Reference proteome</keyword>
<evidence type="ECO:0000256" key="3">
    <source>
        <dbReference type="ARBA" id="ARBA00022741"/>
    </source>
</evidence>
<dbReference type="InterPro" id="IPR017441">
    <property type="entry name" value="Protein_kinase_ATP_BS"/>
</dbReference>
<dbReference type="AlphaFoldDB" id="A0A7G2CG04"/>
<feature type="domain" description="Protein kinase" evidence="9">
    <location>
        <begin position="250"/>
        <end position="500"/>
    </location>
</feature>
<accession>A0A7G2CG04</accession>
<dbReference type="InterPro" id="IPR008271">
    <property type="entry name" value="Ser/Thr_kinase_AS"/>
</dbReference>
<dbReference type="Pfam" id="PF00069">
    <property type="entry name" value="Pkinase"/>
    <property type="match status" value="1"/>
</dbReference>
<evidence type="ECO:0000259" key="9">
    <source>
        <dbReference type="PROSITE" id="PS50011"/>
    </source>
</evidence>
<evidence type="ECO:0000256" key="2">
    <source>
        <dbReference type="ARBA" id="ARBA00022679"/>
    </source>
</evidence>
<reference evidence="10 11" key="1">
    <citation type="submission" date="2020-08" db="EMBL/GenBank/DDBJ databases">
        <authorList>
            <person name="Newling K."/>
            <person name="Davey J."/>
            <person name="Forrester S."/>
        </authorList>
    </citation>
    <scope>NUCLEOTIDE SEQUENCE [LARGE SCALE GENOMIC DNA]</scope>
    <source>
        <strain evidence="11">Crithidia deanei Carvalho (ATCC PRA-265)</strain>
    </source>
</reference>
<evidence type="ECO:0000256" key="5">
    <source>
        <dbReference type="ARBA" id="ARBA00022840"/>
    </source>
</evidence>
<keyword evidence="5 6" id="KW-0067">ATP-binding</keyword>
<dbReference type="Gene3D" id="1.10.510.10">
    <property type="entry name" value="Transferase(Phosphotransferase) domain 1"/>
    <property type="match status" value="1"/>
</dbReference>
<keyword evidence="8" id="KW-0472">Membrane</keyword>
<dbReference type="GO" id="GO:0005524">
    <property type="term" value="F:ATP binding"/>
    <property type="evidence" value="ECO:0007669"/>
    <property type="project" value="UniProtKB-UniRule"/>
</dbReference>
<dbReference type="SUPFAM" id="SSF56112">
    <property type="entry name" value="Protein kinase-like (PK-like)"/>
    <property type="match status" value="1"/>
</dbReference>
<dbReference type="PROSITE" id="PS00108">
    <property type="entry name" value="PROTEIN_KINASE_ST"/>
    <property type="match status" value="1"/>
</dbReference>
<evidence type="ECO:0000256" key="8">
    <source>
        <dbReference type="SAM" id="Phobius"/>
    </source>
</evidence>
<dbReference type="PANTHER" id="PTHR24345:SF0">
    <property type="entry name" value="CELL CYCLE SERINE_THREONINE-PROTEIN KINASE CDC5_MSD2"/>
    <property type="match status" value="1"/>
</dbReference>
<evidence type="ECO:0000256" key="1">
    <source>
        <dbReference type="ARBA" id="ARBA00022527"/>
    </source>
</evidence>
<dbReference type="PROSITE" id="PS00107">
    <property type="entry name" value="PROTEIN_KINASE_ATP"/>
    <property type="match status" value="1"/>
</dbReference>
<dbReference type="FunFam" id="3.30.200.20:FF:000042">
    <property type="entry name" value="Aurora kinase A"/>
    <property type="match status" value="1"/>
</dbReference>
<protein>
    <submittedName>
        <fullName evidence="10">Protein kinase domain/Protein tyrosine kinase/Kinase-like, putative</fullName>
    </submittedName>
</protein>
<keyword evidence="8" id="KW-1133">Transmembrane helix</keyword>
<feature type="transmembrane region" description="Helical" evidence="8">
    <location>
        <begin position="58"/>
        <end position="80"/>
    </location>
</feature>
<dbReference type="OrthoDB" id="408964at2759"/>
<feature type="transmembrane region" description="Helical" evidence="8">
    <location>
        <begin position="6"/>
        <end position="27"/>
    </location>
</feature>
<dbReference type="Proteomes" id="UP000515908">
    <property type="component" value="Chromosome 10"/>
</dbReference>
<keyword evidence="3 6" id="KW-0547">Nucleotide-binding</keyword>
<evidence type="ECO:0000256" key="4">
    <source>
        <dbReference type="ARBA" id="ARBA00022777"/>
    </source>
</evidence>
<dbReference type="InterPro" id="IPR011009">
    <property type="entry name" value="Kinase-like_dom_sf"/>
</dbReference>
<organism evidence="10 11">
    <name type="scientific">Angomonas deanei</name>
    <dbReference type="NCBI Taxonomy" id="59799"/>
    <lineage>
        <taxon>Eukaryota</taxon>
        <taxon>Discoba</taxon>
        <taxon>Euglenozoa</taxon>
        <taxon>Kinetoplastea</taxon>
        <taxon>Metakinetoplastina</taxon>
        <taxon>Trypanosomatida</taxon>
        <taxon>Trypanosomatidae</taxon>
        <taxon>Strigomonadinae</taxon>
        <taxon>Angomonas</taxon>
    </lineage>
</organism>
<dbReference type="GO" id="GO:0004674">
    <property type="term" value="F:protein serine/threonine kinase activity"/>
    <property type="evidence" value="ECO:0007669"/>
    <property type="project" value="UniProtKB-KW"/>
</dbReference>
<dbReference type="InterPro" id="IPR000719">
    <property type="entry name" value="Prot_kinase_dom"/>
</dbReference>
<feature type="compositionally biased region" description="Low complexity" evidence="7">
    <location>
        <begin position="104"/>
        <end position="121"/>
    </location>
</feature>
<feature type="binding site" evidence="6">
    <location>
        <position position="279"/>
    </location>
    <ligand>
        <name>ATP</name>
        <dbReference type="ChEBI" id="CHEBI:30616"/>
    </ligand>
</feature>
<proteinExistence type="predicted"/>
<dbReference type="VEuPathDB" id="TriTrypDB:ADEAN_000537700"/>
<dbReference type="GO" id="GO:0005634">
    <property type="term" value="C:nucleus"/>
    <property type="evidence" value="ECO:0007669"/>
    <property type="project" value="TreeGrafter"/>
</dbReference>
<feature type="region of interest" description="Disordered" evidence="7">
    <location>
        <begin position="94"/>
        <end position="144"/>
    </location>
</feature>
<evidence type="ECO:0000313" key="11">
    <source>
        <dbReference type="Proteomes" id="UP000515908"/>
    </source>
</evidence>
<dbReference type="PANTHER" id="PTHR24345">
    <property type="entry name" value="SERINE/THREONINE-PROTEIN KINASE PLK"/>
    <property type="match status" value="1"/>
</dbReference>
<keyword evidence="8" id="KW-0812">Transmembrane</keyword>
<name>A0A7G2CG04_9TRYP</name>
<evidence type="ECO:0000256" key="6">
    <source>
        <dbReference type="PROSITE-ProRule" id="PRU10141"/>
    </source>
</evidence>
<keyword evidence="2" id="KW-0808">Transferase</keyword>
<evidence type="ECO:0000256" key="7">
    <source>
        <dbReference type="SAM" id="MobiDB-lite"/>
    </source>
</evidence>
<keyword evidence="1" id="KW-0723">Serine/threonine-protein kinase</keyword>
<gene>
    <name evidence="10" type="ORF">ADEAN_000537700</name>
</gene>
<sequence length="853" mass="96548">MYDGIVFIRVVELIGSFFFFIIFSRFCCFIVRRLLATEIEVYIAGVPVYSPLLSLPSFTANFLAVVTFFFFNCNFFFLFLKMLSRGCHETPWRNAKSTSPLGNSPHQGLSPSLPSSPGTPQCNNTDLRNFQRNPHGFNPPPPLEKCRARGSQVNIFDYDANSEALMMSTSANKTLANSFAPYANGLPRPSSAAVYFPQPVKDETGLLSSQLPRSASVVSMPPVKALKPAFVRDEIIEERDPATTAVLNRYCVMGELGSGGFAKVHQLMDMRTNTHYACKVIKVNNSKDSVKTEINVHSRMNHPNIVRLYRTFKDEYYHYILLELCTPKNLLEILGKRTFTEADICVIMSQLVNAVEYMHTQSVLHRDLKLGNILLDLEGNVKVGDFGFATYYNPQRDRLTKLCGTPNYIAPEILDASETLTGYGFEVDIWSLGVILYTLTVGTPPFQQKDVNSTYECIRQMRYSIPDFVSPACRELISAMLQRDPKRRPSCHGIRESPFLSRGCSFVSKRLKSIDHVHSRLSPMTTTSPISNATCGFTPMSDQRRVSPYHSGPARSARLTPPTAFLQSIVHYSKYGYGFSLYDEGRDVVCCFLNDRTKVVFDEHKDELFYYARVCDNSRVFRDSLVCFSDLENFFYHSETQTTVSPEVFSAAKKKWCIANFFKPLLKGTDDYPFMRSSISLECLQNESIFAASPRNMNREFSYVKECAYERFRREVSDGYRMYADVHVFAVKLLNGACQISVSSRGAAVPLLTPTMPECLVPRQEMWQLDVLHYGASHALMVLETEQSKVFATVFDTTTDGEVKFNVGKTFFVHNSSISRCNKVFLPTDLLACIGSVIRKMKNSENIEQLYKV</sequence>
<dbReference type="PROSITE" id="PS50011">
    <property type="entry name" value="PROTEIN_KINASE_DOM"/>
    <property type="match status" value="1"/>
</dbReference>
<keyword evidence="4 10" id="KW-0418">Kinase</keyword>
<feature type="compositionally biased region" description="Polar residues" evidence="7">
    <location>
        <begin position="122"/>
        <end position="132"/>
    </location>
</feature>